<dbReference type="ESTHER" id="mycua-a0psi3">
    <property type="family name" value="MEST-like"/>
</dbReference>
<dbReference type="PRINTS" id="PR00412">
    <property type="entry name" value="EPOXHYDRLASE"/>
</dbReference>
<dbReference type="PANTHER" id="PTHR43798:SF33">
    <property type="entry name" value="HYDROLASE, PUTATIVE (AFU_ORTHOLOGUE AFUA_2G14860)-RELATED"/>
    <property type="match status" value="1"/>
</dbReference>
<dbReference type="GO" id="GO:0047372">
    <property type="term" value="F:monoacylglycerol lipase activity"/>
    <property type="evidence" value="ECO:0007669"/>
    <property type="project" value="TreeGrafter"/>
</dbReference>
<dbReference type="Proteomes" id="UP000000765">
    <property type="component" value="Chromosome"/>
</dbReference>
<dbReference type="SUPFAM" id="SSF53474">
    <property type="entry name" value="alpha/beta-Hydrolases"/>
    <property type="match status" value="1"/>
</dbReference>
<dbReference type="GO" id="GO:0016020">
    <property type="term" value="C:membrane"/>
    <property type="evidence" value="ECO:0007669"/>
    <property type="project" value="TreeGrafter"/>
</dbReference>
<dbReference type="eggNOG" id="COG0596">
    <property type="taxonomic scope" value="Bacteria"/>
</dbReference>
<dbReference type="InterPro" id="IPR000073">
    <property type="entry name" value="AB_hydrolase_1"/>
</dbReference>
<evidence type="ECO:0000313" key="3">
    <source>
        <dbReference type="Proteomes" id="UP000000765"/>
    </source>
</evidence>
<evidence type="ECO:0000259" key="1">
    <source>
        <dbReference type="Pfam" id="PF00561"/>
    </source>
</evidence>
<organism evidence="2 3">
    <name type="scientific">Mycobacterium ulcerans (strain Agy99)</name>
    <dbReference type="NCBI Taxonomy" id="362242"/>
    <lineage>
        <taxon>Bacteria</taxon>
        <taxon>Bacillati</taxon>
        <taxon>Actinomycetota</taxon>
        <taxon>Actinomycetes</taxon>
        <taxon>Mycobacteriales</taxon>
        <taxon>Mycobacteriaceae</taxon>
        <taxon>Mycobacterium</taxon>
        <taxon>Mycobacterium ulcerans group</taxon>
    </lineage>
</organism>
<protein>
    <submittedName>
        <fullName evidence="2">Hydrolase</fullName>
    </submittedName>
</protein>
<dbReference type="InterPro" id="IPR050266">
    <property type="entry name" value="AB_hydrolase_sf"/>
</dbReference>
<sequence>MNCRPITLVTLLSWSSRWYARRVTSPSVSDWRAGGGWINTAAGKVFVRSGEGIAPTVLLLHGFPSSSFNFRSVIPYLAGQAWLTMDFLGFGLSDKPRPHRYSLLEQADLVQNVVAQNVTGPVVVLAHDMGTSVTTELLARDLEGRLPFELQRVVLSNGSVILERASLRLIQKVLRGPLGPIAARLVNRGGFTRGFGKLFSAQHPLSAQEPEAQWELLTHNNGHRIAHLLISYLEERERYAQRWNNAVRDWPKPLGFVWGLDDPVATTNVLNGLRELRPNAGVIELPGLGHYPQVEDPKAYTQPALDLLVG</sequence>
<proteinExistence type="predicted"/>
<dbReference type="Pfam" id="PF00561">
    <property type="entry name" value="Abhydrolase_1"/>
    <property type="match status" value="1"/>
</dbReference>
<dbReference type="EMBL" id="CP000325">
    <property type="protein sequence ID" value="ABL05302.1"/>
    <property type="molecule type" value="Genomic_DNA"/>
</dbReference>
<reference evidence="2 3" key="1">
    <citation type="journal article" date="2007" name="Genome Res.">
        <title>Reductive evolution and niche adaptation inferred from the genome of Mycobacterium ulcerans, the causative agent of Buruli ulcer.</title>
        <authorList>
            <person name="Stinear T.P."/>
            <person name="Seemann T."/>
            <person name="Pidot S."/>
            <person name="Frigui W."/>
            <person name="Reysset G."/>
            <person name="Garnier T."/>
            <person name="Meurice G."/>
            <person name="Simon D."/>
            <person name="Bouchier C."/>
            <person name="Ma L."/>
            <person name="Tichit M."/>
            <person name="Porter J.L."/>
            <person name="Ryan J."/>
            <person name="Johnson P.D."/>
            <person name="Davies J.K."/>
            <person name="Jenkin G.A."/>
            <person name="Small P.L."/>
            <person name="Jones L.M."/>
            <person name="Tekaia F."/>
            <person name="Laval F."/>
            <person name="Daffe M."/>
            <person name="Parkhill J."/>
            <person name="Cole S.T."/>
        </authorList>
    </citation>
    <scope>NUCLEOTIDE SEQUENCE [LARGE SCALE GENOMIC DNA]</scope>
    <source>
        <strain evidence="2 3">Agy99</strain>
    </source>
</reference>
<gene>
    <name evidence="2" type="ordered locus">MUL_3053</name>
</gene>
<dbReference type="InterPro" id="IPR000639">
    <property type="entry name" value="Epox_hydrolase-like"/>
</dbReference>
<dbReference type="PANTHER" id="PTHR43798">
    <property type="entry name" value="MONOACYLGLYCEROL LIPASE"/>
    <property type="match status" value="1"/>
</dbReference>
<dbReference type="HOGENOM" id="CLU_020336_3_0_11"/>
<dbReference type="InterPro" id="IPR029058">
    <property type="entry name" value="AB_hydrolase_fold"/>
</dbReference>
<accession>A0PSI3</accession>
<keyword evidence="2" id="KW-0378">Hydrolase</keyword>
<dbReference type="GO" id="GO:0046464">
    <property type="term" value="P:acylglycerol catabolic process"/>
    <property type="evidence" value="ECO:0007669"/>
    <property type="project" value="TreeGrafter"/>
</dbReference>
<dbReference type="KEGG" id="mul:MUL_3053"/>
<feature type="domain" description="AB hydrolase-1" evidence="1">
    <location>
        <begin position="55"/>
        <end position="297"/>
    </location>
</feature>
<dbReference type="AlphaFoldDB" id="A0PSI3"/>
<dbReference type="Gene3D" id="3.40.50.1820">
    <property type="entry name" value="alpha/beta hydrolase"/>
    <property type="match status" value="1"/>
</dbReference>
<evidence type="ECO:0000313" key="2">
    <source>
        <dbReference type="EMBL" id="ABL05302.1"/>
    </source>
</evidence>
<name>A0PSI3_MYCUA</name>